<dbReference type="KEGG" id="aalg:AREALGSMS7_04214"/>
<dbReference type="AlphaFoldDB" id="A0A221V2L3"/>
<sequence>MAKTLYSRLGEINGITKLVDEVVDLHMGNPTVSPRFVPYRDQPERLKLIKHHTVHFFCAGSGGPQQYAGRDMVTTHKGMNISEQEYLAVVDDIMEAMDNNNHGDDEKKDVLAILYSLKEGVIRL</sequence>
<gene>
    <name evidence="7" type="ORF">AREALGSMS7_04214</name>
    <name evidence="8" type="ORF">GQ41_1198</name>
</gene>
<evidence type="ECO:0000313" key="7">
    <source>
        <dbReference type="EMBL" id="ASO07616.1"/>
    </source>
</evidence>
<dbReference type="RefSeq" id="WP_031444103.1">
    <property type="nucleotide sequence ID" value="NZ_CP022515.1"/>
</dbReference>
<proteinExistence type="predicted"/>
<evidence type="ECO:0000256" key="1">
    <source>
        <dbReference type="ARBA" id="ARBA00001971"/>
    </source>
</evidence>
<dbReference type="SUPFAM" id="SSF46458">
    <property type="entry name" value="Globin-like"/>
    <property type="match status" value="1"/>
</dbReference>
<dbReference type="Pfam" id="PF01152">
    <property type="entry name" value="Bac_globin"/>
    <property type="match status" value="1"/>
</dbReference>
<keyword evidence="2" id="KW-0813">Transport</keyword>
<dbReference type="InterPro" id="IPR012292">
    <property type="entry name" value="Globin/Proto"/>
</dbReference>
<evidence type="ECO:0000256" key="2">
    <source>
        <dbReference type="ARBA" id="ARBA00022448"/>
    </source>
</evidence>
<evidence type="ECO:0000256" key="5">
    <source>
        <dbReference type="ARBA" id="ARBA00023004"/>
    </source>
</evidence>
<dbReference type="InterPro" id="IPR019795">
    <property type="entry name" value="Globin_bac-like_CS"/>
</dbReference>
<organism evidence="7 9">
    <name type="scientific">Arenibacter algicola</name>
    <dbReference type="NCBI Taxonomy" id="616991"/>
    <lineage>
        <taxon>Bacteria</taxon>
        <taxon>Pseudomonadati</taxon>
        <taxon>Bacteroidota</taxon>
        <taxon>Flavobacteriia</taxon>
        <taxon>Flavobacteriales</taxon>
        <taxon>Flavobacteriaceae</taxon>
        <taxon>Arenibacter</taxon>
    </lineage>
</organism>
<dbReference type="Proteomes" id="UP000204551">
    <property type="component" value="Chromosome"/>
</dbReference>
<keyword evidence="5 6" id="KW-0408">Iron</keyword>
<evidence type="ECO:0000313" key="9">
    <source>
        <dbReference type="Proteomes" id="UP000204551"/>
    </source>
</evidence>
<keyword evidence="10" id="KW-1185">Reference proteome</keyword>
<dbReference type="SMR" id="A0A221V2L3"/>
<dbReference type="eggNOG" id="COG2346">
    <property type="taxonomic scope" value="Bacteria"/>
</dbReference>
<dbReference type="InterPro" id="IPR009050">
    <property type="entry name" value="Globin-like_sf"/>
</dbReference>
<dbReference type="GO" id="GO:0019825">
    <property type="term" value="F:oxygen binding"/>
    <property type="evidence" value="ECO:0007669"/>
    <property type="project" value="InterPro"/>
</dbReference>
<dbReference type="Gene3D" id="1.10.490.10">
    <property type="entry name" value="Globins"/>
    <property type="match status" value="1"/>
</dbReference>
<dbReference type="GO" id="GO:0020037">
    <property type="term" value="F:heme binding"/>
    <property type="evidence" value="ECO:0007669"/>
    <property type="project" value="InterPro"/>
</dbReference>
<comment type="cofactor">
    <cofactor evidence="1">
        <name>heme</name>
        <dbReference type="ChEBI" id="CHEBI:30413"/>
    </cofactor>
</comment>
<keyword evidence="4 6" id="KW-0479">Metal-binding</keyword>
<reference evidence="7 9" key="1">
    <citation type="submission" date="2017-07" db="EMBL/GenBank/DDBJ databases">
        <title>Genome Sequence of Arenibacter algicola Strain SMS7 Isolated from a culture of the Diatom Skeletonema marinoi.</title>
        <authorList>
            <person name="Topel M."/>
            <person name="Pinder M.I.M."/>
            <person name="Johansson O.N."/>
            <person name="Kourtchenko O."/>
            <person name="Godhe A."/>
            <person name="Clarke A.K."/>
        </authorList>
    </citation>
    <scope>NUCLEOTIDE SEQUENCE [LARGE SCALE GENOMIC DNA]</scope>
    <source>
        <strain evidence="7 9">SMS7</strain>
    </source>
</reference>
<dbReference type="GO" id="GO:0046872">
    <property type="term" value="F:metal ion binding"/>
    <property type="evidence" value="ECO:0007669"/>
    <property type="project" value="UniProtKB-KW"/>
</dbReference>
<dbReference type="STRING" id="616991.GCA_000733925_02399"/>
<dbReference type="PROSITE" id="PS01213">
    <property type="entry name" value="GLOBIN_FAM_2"/>
    <property type="match status" value="1"/>
</dbReference>
<feature type="binding site" description="distal binding residue" evidence="6">
    <location>
        <position position="76"/>
    </location>
    <ligand>
        <name>heme</name>
        <dbReference type="ChEBI" id="CHEBI:30413"/>
    </ligand>
    <ligandPart>
        <name>Fe</name>
        <dbReference type="ChEBI" id="CHEBI:18248"/>
    </ligandPart>
</feature>
<dbReference type="GO" id="GO:0015671">
    <property type="term" value="P:oxygen transport"/>
    <property type="evidence" value="ECO:0007669"/>
    <property type="project" value="InterPro"/>
</dbReference>
<accession>A0A221V2L3</accession>
<dbReference type="InterPro" id="IPR001486">
    <property type="entry name" value="Hemoglobin_trunc"/>
</dbReference>
<name>A0A221V2L3_9FLAO</name>
<evidence type="ECO:0000313" key="8">
    <source>
        <dbReference type="EMBL" id="TQO36619.1"/>
    </source>
</evidence>
<evidence type="ECO:0000313" key="10">
    <source>
        <dbReference type="Proteomes" id="UP000315363"/>
    </source>
</evidence>
<evidence type="ECO:0000256" key="4">
    <source>
        <dbReference type="ARBA" id="ARBA00022723"/>
    </source>
</evidence>
<feature type="binding site" description="distal binding residue" evidence="6">
    <location>
        <position position="52"/>
    </location>
    <ligand>
        <name>heme</name>
        <dbReference type="ChEBI" id="CHEBI:30413"/>
    </ligand>
    <ligandPart>
        <name>Fe</name>
        <dbReference type="ChEBI" id="CHEBI:18248"/>
    </ligandPart>
</feature>
<dbReference type="EMBL" id="CP022515">
    <property type="protein sequence ID" value="ASO07616.1"/>
    <property type="molecule type" value="Genomic_DNA"/>
</dbReference>
<keyword evidence="3 6" id="KW-0349">Heme</keyword>
<dbReference type="Proteomes" id="UP000315363">
    <property type="component" value="Unassembled WGS sequence"/>
</dbReference>
<protein>
    <submittedName>
        <fullName evidence="7">Bacterial-like globin</fullName>
    </submittedName>
    <submittedName>
        <fullName evidence="8">Hemoglobin</fullName>
    </submittedName>
</protein>
<evidence type="ECO:0000256" key="3">
    <source>
        <dbReference type="ARBA" id="ARBA00022617"/>
    </source>
</evidence>
<dbReference type="EMBL" id="VHIF01000001">
    <property type="protein sequence ID" value="TQO36619.1"/>
    <property type="molecule type" value="Genomic_DNA"/>
</dbReference>
<reference evidence="8 10" key="2">
    <citation type="submission" date="2019-06" db="EMBL/GenBank/DDBJ databases">
        <title>A large-scale integrated study on North Sea by COGITO (Coastal Microbe Genomic &amp; Taxonomic Observatory).</title>
        <authorList>
            <person name="Teeling H."/>
        </authorList>
    </citation>
    <scope>NUCLEOTIDE SEQUENCE [LARGE SCALE GENOMIC DNA]</scope>
    <source>
        <strain evidence="8 10">MAR_2009_79</strain>
    </source>
</reference>
<evidence type="ECO:0000256" key="6">
    <source>
        <dbReference type="PIRSR" id="PIRSR601486-1"/>
    </source>
</evidence>
<dbReference type="CDD" id="cd00454">
    <property type="entry name" value="TrHb1_N"/>
    <property type="match status" value="1"/>
</dbReference>